<dbReference type="Pfam" id="PF02951">
    <property type="entry name" value="GSH-S_N"/>
    <property type="match status" value="1"/>
</dbReference>
<dbReference type="InterPro" id="IPR006284">
    <property type="entry name" value="Glut_synth_pro"/>
</dbReference>
<comment type="similarity">
    <text evidence="10">Belongs to the prokaryotic GSH synthase family.</text>
</comment>
<keyword evidence="3 10" id="KW-0436">Ligase</keyword>
<dbReference type="GO" id="GO:0046872">
    <property type="term" value="F:metal ion binding"/>
    <property type="evidence" value="ECO:0007669"/>
    <property type="project" value="UniProtKB-KW"/>
</dbReference>
<dbReference type="InterPro" id="IPR013815">
    <property type="entry name" value="ATP_grasp_subdomain_1"/>
</dbReference>
<dbReference type="NCBIfam" id="NF003573">
    <property type="entry name" value="PRK05246.1"/>
    <property type="match status" value="1"/>
</dbReference>
<dbReference type="NCBIfam" id="TIGR01380">
    <property type="entry name" value="glut_syn"/>
    <property type="match status" value="1"/>
</dbReference>
<gene>
    <name evidence="12" type="primary">gshb</name>
    <name evidence="10" type="synonym">gshB</name>
    <name evidence="12" type="ORF">KL86APRO_12469</name>
</gene>
<dbReference type="AlphaFoldDB" id="A0A212KAT4"/>
<comment type="catalytic activity">
    <reaction evidence="10">
        <text>gamma-L-glutamyl-L-cysteine + glycine + ATP = glutathione + ADP + phosphate + H(+)</text>
        <dbReference type="Rhea" id="RHEA:13557"/>
        <dbReference type="ChEBI" id="CHEBI:15378"/>
        <dbReference type="ChEBI" id="CHEBI:30616"/>
        <dbReference type="ChEBI" id="CHEBI:43474"/>
        <dbReference type="ChEBI" id="CHEBI:57305"/>
        <dbReference type="ChEBI" id="CHEBI:57925"/>
        <dbReference type="ChEBI" id="CHEBI:58173"/>
        <dbReference type="ChEBI" id="CHEBI:456216"/>
        <dbReference type="EC" id="6.3.2.3"/>
    </reaction>
</comment>
<dbReference type="Gene3D" id="3.30.1490.20">
    <property type="entry name" value="ATP-grasp fold, A domain"/>
    <property type="match status" value="1"/>
</dbReference>
<comment type="cofactor">
    <cofactor evidence="1">
        <name>Mn(2+)</name>
        <dbReference type="ChEBI" id="CHEBI:29035"/>
    </cofactor>
</comment>
<evidence type="ECO:0000256" key="7">
    <source>
        <dbReference type="ARBA" id="ARBA00022840"/>
    </source>
</evidence>
<protein>
    <recommendedName>
        <fullName evidence="10">Glutathione synthetase</fullName>
        <ecNumber evidence="10">6.3.2.3</ecNumber>
    </recommendedName>
    <alternativeName>
        <fullName evidence="10">GSH synthetase</fullName>
        <shortName evidence="10">GSH-S</shortName>
        <shortName evidence="10">GSHase</shortName>
    </alternativeName>
    <alternativeName>
        <fullName evidence="10">Glutathione synthase</fullName>
    </alternativeName>
</protein>
<evidence type="ECO:0000259" key="11">
    <source>
        <dbReference type="PROSITE" id="PS50975"/>
    </source>
</evidence>
<dbReference type="InterPro" id="IPR004218">
    <property type="entry name" value="GSHS_ATP-bd"/>
</dbReference>
<evidence type="ECO:0000256" key="2">
    <source>
        <dbReference type="ARBA" id="ARBA00001946"/>
    </source>
</evidence>
<keyword evidence="5" id="KW-0479">Metal-binding</keyword>
<evidence type="ECO:0000256" key="4">
    <source>
        <dbReference type="ARBA" id="ARBA00022684"/>
    </source>
</evidence>
<keyword evidence="8" id="KW-0460">Magnesium</keyword>
<keyword evidence="7 10" id="KW-0067">ATP-binding</keyword>
<evidence type="ECO:0000256" key="3">
    <source>
        <dbReference type="ARBA" id="ARBA00022598"/>
    </source>
</evidence>
<dbReference type="EMBL" id="FLUO01000001">
    <property type="protein sequence ID" value="SBW08849.1"/>
    <property type="molecule type" value="Genomic_DNA"/>
</dbReference>
<dbReference type="HAMAP" id="MF_00162">
    <property type="entry name" value="GSH_S"/>
    <property type="match status" value="1"/>
</dbReference>
<comment type="cofactor">
    <cofactor evidence="2">
        <name>Mg(2+)</name>
        <dbReference type="ChEBI" id="CHEBI:18420"/>
    </cofactor>
</comment>
<dbReference type="SUPFAM" id="SSF52440">
    <property type="entry name" value="PreATP-grasp domain"/>
    <property type="match status" value="1"/>
</dbReference>
<keyword evidence="6 10" id="KW-0547">Nucleotide-binding</keyword>
<reference evidence="12" key="1">
    <citation type="submission" date="2016-04" db="EMBL/GenBank/DDBJ databases">
        <authorList>
            <person name="Evans L.H."/>
            <person name="Alamgir A."/>
            <person name="Owens N."/>
            <person name="Weber N.D."/>
            <person name="Virtaneva K."/>
            <person name="Barbian K."/>
            <person name="Babar A."/>
            <person name="Rosenke K."/>
        </authorList>
    </citation>
    <scope>NUCLEOTIDE SEQUENCE</scope>
    <source>
        <strain evidence="12">86</strain>
    </source>
</reference>
<evidence type="ECO:0000256" key="1">
    <source>
        <dbReference type="ARBA" id="ARBA00001936"/>
    </source>
</evidence>
<evidence type="ECO:0000256" key="6">
    <source>
        <dbReference type="ARBA" id="ARBA00022741"/>
    </source>
</evidence>
<keyword evidence="4 10" id="KW-0317">Glutathione biosynthesis</keyword>
<evidence type="ECO:0000256" key="10">
    <source>
        <dbReference type="HAMAP-Rule" id="MF_00162"/>
    </source>
</evidence>
<accession>A0A212KAT4</accession>
<dbReference type="GO" id="GO:0004363">
    <property type="term" value="F:glutathione synthase activity"/>
    <property type="evidence" value="ECO:0007669"/>
    <property type="project" value="UniProtKB-UniRule"/>
</dbReference>
<comment type="pathway">
    <text evidence="10">Sulfur metabolism; glutathione biosynthesis; glutathione from L-cysteine and L-glutamate: step 2/2.</text>
</comment>
<proteinExistence type="inferred from homology"/>
<dbReference type="InterPro" id="IPR004215">
    <property type="entry name" value="GSHS_N"/>
</dbReference>
<evidence type="ECO:0000256" key="9">
    <source>
        <dbReference type="ARBA" id="ARBA00023211"/>
    </source>
</evidence>
<dbReference type="Gene3D" id="3.30.470.20">
    <property type="entry name" value="ATP-grasp fold, B domain"/>
    <property type="match status" value="1"/>
</dbReference>
<evidence type="ECO:0000256" key="8">
    <source>
        <dbReference type="ARBA" id="ARBA00022842"/>
    </source>
</evidence>
<dbReference type="SUPFAM" id="SSF56059">
    <property type="entry name" value="Glutathione synthetase ATP-binding domain-like"/>
    <property type="match status" value="1"/>
</dbReference>
<dbReference type="EC" id="6.3.2.3" evidence="10"/>
<evidence type="ECO:0000256" key="5">
    <source>
        <dbReference type="ARBA" id="ARBA00022723"/>
    </source>
</evidence>
<dbReference type="InterPro" id="IPR011761">
    <property type="entry name" value="ATP-grasp"/>
</dbReference>
<dbReference type="PANTHER" id="PTHR21621:SF4">
    <property type="entry name" value="GLUTATHIONE SYNTHETASE"/>
    <property type="match status" value="1"/>
</dbReference>
<dbReference type="PROSITE" id="PS50975">
    <property type="entry name" value="ATP_GRASP"/>
    <property type="match status" value="1"/>
</dbReference>
<dbReference type="Pfam" id="PF02955">
    <property type="entry name" value="GSH-S_ATP"/>
    <property type="match status" value="1"/>
</dbReference>
<dbReference type="PANTHER" id="PTHR21621">
    <property type="entry name" value="RIBOSOMAL PROTEIN S6 MODIFICATION PROTEIN"/>
    <property type="match status" value="1"/>
</dbReference>
<feature type="domain" description="ATP-grasp" evidence="11">
    <location>
        <begin position="125"/>
        <end position="309"/>
    </location>
</feature>
<sequence>MPLAVALQMDPLETVDIDADSTFFLAEEAQRRGHALFHYLPRTLRLEGGRASATGRAVEVQRIKGEPARFGGFETVDLATFDVVLLRQDPPFDLAYVTTTHILEAIHPRTLVVNDPAGVRNAPEKLLVTRFPELMPPTLVSADPAAIRDFRARHGEIVIKPLFGAGGFGVFHLRPDDDNLGSLLDMFLLRSAEPLMAQAYVPAVRRGDKRVILVGGEPMGALNRVPQAGDARSNMHVGGAAAAIPLSDRDREICAILGPELRARGLLFVGIDVIGDYVTEINVTSPTGLQEIARFDGVNLAAPIWDAIEAKYAATRAAGGGVSPLDRDGRAV</sequence>
<evidence type="ECO:0000313" key="12">
    <source>
        <dbReference type="EMBL" id="SBW08849.1"/>
    </source>
</evidence>
<dbReference type="GO" id="GO:0005524">
    <property type="term" value="F:ATP binding"/>
    <property type="evidence" value="ECO:0007669"/>
    <property type="project" value="UniProtKB-UniRule"/>
</dbReference>
<dbReference type="InterPro" id="IPR016185">
    <property type="entry name" value="PreATP-grasp_dom_sf"/>
</dbReference>
<organism evidence="12">
    <name type="scientific">uncultured Alphaproteobacteria bacterium</name>
    <dbReference type="NCBI Taxonomy" id="91750"/>
    <lineage>
        <taxon>Bacteria</taxon>
        <taxon>Pseudomonadati</taxon>
        <taxon>Pseudomonadota</taxon>
        <taxon>Alphaproteobacteria</taxon>
        <taxon>environmental samples</taxon>
    </lineage>
</organism>
<keyword evidence="9" id="KW-0464">Manganese</keyword>
<name>A0A212KAT4_9PROT</name>
<dbReference type="UniPathway" id="UPA00142">
    <property type="reaction ID" value="UER00210"/>
</dbReference>
<dbReference type="Gene3D" id="3.40.50.20">
    <property type="match status" value="1"/>
</dbReference>
<dbReference type="GO" id="GO:0005737">
    <property type="term" value="C:cytoplasm"/>
    <property type="evidence" value="ECO:0007669"/>
    <property type="project" value="TreeGrafter"/>
</dbReference>